<sequence length="176" mass="19593">MNSSEFHIVAPAFNLPAQSDAESFGSAVWLFMHGGRHNSQPLFALEHTLLPAIQLGQYILVLEKNASNGPGRPVGYLGWANLSAEVEARYVQNPVTGLTRDDWNSGDRMWFTDFIAPFGQAAKVHGSWKPLFANISSRYLYHRSNERGLQVRQFVGAKVAPDTARAWWAQRPILAA</sequence>
<keyword evidence="4" id="KW-1185">Reference proteome</keyword>
<name>A0ABZ0AX86_9BURK</name>
<reference evidence="3 4" key="1">
    <citation type="submission" date="2023-08" db="EMBL/GenBank/DDBJ databases">
        <title>Rhodoferax potami sp. nov. and Rhodoferax mekongensis sp. nov., isolated from the Mekong River in Thailand.</title>
        <authorList>
            <person name="Kitikhun S."/>
            <person name="Charoenyingcharoen P."/>
            <person name="Siriarchawattana P."/>
            <person name="Likhitrattanapisal S."/>
            <person name="Nilsakha T."/>
            <person name="Chanpet A."/>
            <person name="Rattanawaree P."/>
            <person name="Ingsriswang S."/>
        </authorList>
    </citation>
    <scope>NUCLEOTIDE SEQUENCE [LARGE SCALE GENOMIC DNA]</scope>
    <source>
        <strain evidence="3 4">TBRC 17307</strain>
    </source>
</reference>
<evidence type="ECO:0000313" key="3">
    <source>
        <dbReference type="EMBL" id="WNO04238.1"/>
    </source>
</evidence>
<comment type="subcellular location">
    <subcellularLocation>
        <location evidence="2">Cytoplasm</location>
    </subcellularLocation>
</comment>
<organism evidence="3 4">
    <name type="scientific">Rhodoferax mekongensis</name>
    <dbReference type="NCBI Taxonomy" id="3068341"/>
    <lineage>
        <taxon>Bacteria</taxon>
        <taxon>Pseudomonadati</taxon>
        <taxon>Pseudomonadota</taxon>
        <taxon>Betaproteobacteria</taxon>
        <taxon>Burkholderiales</taxon>
        <taxon>Comamonadaceae</taxon>
        <taxon>Rhodoferax</taxon>
    </lineage>
</organism>
<dbReference type="Pfam" id="PF02794">
    <property type="entry name" value="HlyC"/>
    <property type="match status" value="1"/>
</dbReference>
<gene>
    <name evidence="3" type="ORF">RAN89_15200</name>
</gene>
<keyword evidence="2" id="KW-0963">Cytoplasm</keyword>
<keyword evidence="2" id="KW-0204">Cytolysis</keyword>
<evidence type="ECO:0000256" key="1">
    <source>
        <dbReference type="ARBA" id="ARBA00005686"/>
    </source>
</evidence>
<dbReference type="InterPro" id="IPR003996">
    <property type="entry name" value="RTX_toxin-activating_protC_bac"/>
</dbReference>
<dbReference type="EMBL" id="CP132507">
    <property type="protein sequence ID" value="WNO04238.1"/>
    <property type="molecule type" value="Genomic_DNA"/>
</dbReference>
<comment type="similarity">
    <text evidence="1 2">Belongs to the RTX toxin acyltransferase family.</text>
</comment>
<evidence type="ECO:0000313" key="4">
    <source>
        <dbReference type="Proteomes" id="UP001302257"/>
    </source>
</evidence>
<protein>
    <recommendedName>
        <fullName evidence="2">RTX toxin-activating lysine-acyltransferase</fullName>
        <ecNumber evidence="2">2.3.1.-</ecNumber>
    </recommendedName>
</protein>
<proteinExistence type="inferred from homology"/>
<dbReference type="EC" id="2.3.1.-" evidence="2"/>
<evidence type="ECO:0000256" key="2">
    <source>
        <dbReference type="RuleBase" id="RU368102"/>
    </source>
</evidence>
<keyword evidence="2" id="KW-0808">Transferase</keyword>
<dbReference type="Proteomes" id="UP001302257">
    <property type="component" value="Chromosome"/>
</dbReference>
<keyword evidence="2" id="KW-0012">Acyltransferase</keyword>
<dbReference type="RefSeq" id="WP_313867090.1">
    <property type="nucleotide sequence ID" value="NZ_CP132507.1"/>
</dbReference>
<comment type="function">
    <text evidence="2">Involved in fatty acylation of protoxin at internal lysine residues, thereby converting it to the active toxin.</text>
</comment>
<accession>A0ABZ0AX86</accession>